<dbReference type="AlphaFoldDB" id="A0A1I2IDI1"/>
<dbReference type="InterPro" id="IPR000917">
    <property type="entry name" value="Sulfatase_N"/>
</dbReference>
<dbReference type="InterPro" id="IPR052701">
    <property type="entry name" value="GAG_Ulvan_Degrading_Sulfatases"/>
</dbReference>
<protein>
    <submittedName>
        <fullName evidence="2">Arylsulfatase A</fullName>
    </submittedName>
</protein>
<dbReference type="Proteomes" id="UP000198964">
    <property type="component" value="Unassembled WGS sequence"/>
</dbReference>
<name>A0A1I2IDI1_9BACT</name>
<evidence type="ECO:0000313" key="2">
    <source>
        <dbReference type="EMBL" id="SFF38591.1"/>
    </source>
</evidence>
<dbReference type="PANTHER" id="PTHR43751">
    <property type="entry name" value="SULFATASE"/>
    <property type="match status" value="1"/>
</dbReference>
<organism evidence="2 3">
    <name type="scientific">Sunxiuqinia elliptica</name>
    <dbReference type="NCBI Taxonomy" id="655355"/>
    <lineage>
        <taxon>Bacteria</taxon>
        <taxon>Pseudomonadati</taxon>
        <taxon>Bacteroidota</taxon>
        <taxon>Bacteroidia</taxon>
        <taxon>Marinilabiliales</taxon>
        <taxon>Prolixibacteraceae</taxon>
        <taxon>Sunxiuqinia</taxon>
    </lineage>
</organism>
<keyword evidence="3" id="KW-1185">Reference proteome</keyword>
<dbReference type="Gene3D" id="3.40.720.10">
    <property type="entry name" value="Alkaline Phosphatase, subunit A"/>
    <property type="match status" value="1"/>
</dbReference>
<dbReference type="EMBL" id="FONW01000005">
    <property type="protein sequence ID" value="SFF38591.1"/>
    <property type="molecule type" value="Genomic_DNA"/>
</dbReference>
<dbReference type="CDD" id="cd16145">
    <property type="entry name" value="ARS_like"/>
    <property type="match status" value="1"/>
</dbReference>
<dbReference type="Pfam" id="PF00884">
    <property type="entry name" value="Sulfatase"/>
    <property type="match status" value="1"/>
</dbReference>
<sequence length="527" mass="59703">MNNFFIALAGVAGLAGCQAIDKPENKLPNVVFIYADDLGRGMLSYEGQQIVKTPNIDRIAAEGIRFSNVRGCMFCAPARASLLTGYHDCHTNKWQITSGGAYKKVFDGEVTADEISQALDKQVGNSNTSTTTLAEVFKKAGYTTGQVGKLEWGFSVSFEEMKQHGWDYYYGYLDHVMAHGFYPPYMFENGQKIDIPGNTRKDCGKTIERETPKAYKERWNMKGKSLYSQNLFLDKMLSFIRENKDRPFFLYHPTQLPHGPVAIPEVHDDFKNDDRLTQIEKEYASMVKMLDDHVGVIMQELEKLGLEENTMIIFSSDNGHEIYYSQEGRILKPVRNMQTGERFDNVTTKFYSELGGDVFNGNDGMAGLKYDSWEGGLRVPLLVKWPGKIEGGQEANNLVANYDLVPTFADLLGIELEESKDGISIMPILTGADKTTEHDYTINSSMYGGTIVTKEGWKLRNYYGKDIFQLYYLPDDYREENDLAAQFPEKVEELKMILTKECNGDLANGQFTYQKFVLPMVKIDTNE</sequence>
<reference evidence="2 3" key="1">
    <citation type="submission" date="2016-10" db="EMBL/GenBank/DDBJ databases">
        <authorList>
            <person name="de Groot N.N."/>
        </authorList>
    </citation>
    <scope>NUCLEOTIDE SEQUENCE [LARGE SCALE GENOMIC DNA]</scope>
    <source>
        <strain evidence="2 3">CGMCC 1.9156</strain>
    </source>
</reference>
<evidence type="ECO:0000259" key="1">
    <source>
        <dbReference type="Pfam" id="PF00884"/>
    </source>
</evidence>
<accession>A0A1I2IDI1</accession>
<dbReference type="RefSeq" id="WP_093920089.1">
    <property type="nucleotide sequence ID" value="NZ_FONW01000005.1"/>
</dbReference>
<evidence type="ECO:0000313" key="3">
    <source>
        <dbReference type="Proteomes" id="UP000198964"/>
    </source>
</evidence>
<feature type="domain" description="Sulfatase N-terminal" evidence="1">
    <location>
        <begin position="28"/>
        <end position="414"/>
    </location>
</feature>
<dbReference type="Gene3D" id="3.30.1120.10">
    <property type="match status" value="1"/>
</dbReference>
<dbReference type="SUPFAM" id="SSF53649">
    <property type="entry name" value="Alkaline phosphatase-like"/>
    <property type="match status" value="1"/>
</dbReference>
<dbReference type="InterPro" id="IPR017850">
    <property type="entry name" value="Alkaline_phosphatase_core_sf"/>
</dbReference>
<gene>
    <name evidence="2" type="ORF">SAMN05216283_105182</name>
</gene>
<dbReference type="PANTHER" id="PTHR43751:SF3">
    <property type="entry name" value="SULFATASE N-TERMINAL DOMAIN-CONTAINING PROTEIN"/>
    <property type="match status" value="1"/>
</dbReference>
<dbReference type="STRING" id="655355.SAMN05216283_105182"/>
<proteinExistence type="predicted"/>